<sequence length="141" mass="16036">MKPIENVAVARTFDTYPQIMRRKLLALRQLIFDTAANAEGVGELEETLRWGEPAYLTSQSKSGTTIRLAWKKSNPTQYGIYFHCQTDLIASFRTAFPDDFKFEGNRCIYFEENDVVPVDVLELCIAAALTYHRHKTGPQAS</sequence>
<evidence type="ECO:0000259" key="1">
    <source>
        <dbReference type="Pfam" id="PF08818"/>
    </source>
</evidence>
<evidence type="ECO:0000313" key="3">
    <source>
        <dbReference type="Proteomes" id="UP000030302"/>
    </source>
</evidence>
<name>A0A0A1F6W3_9BURK</name>
<dbReference type="InterPro" id="IPR014922">
    <property type="entry name" value="YdhG-like"/>
</dbReference>
<dbReference type="RefSeq" id="WP_038486756.1">
    <property type="nucleotide sequence ID" value="NZ_CP009962.1"/>
</dbReference>
<dbReference type="OrthoDB" id="328972at2"/>
<proteinExistence type="predicted"/>
<accession>A0A0A1F6W3</accession>
<dbReference type="KEGG" id="care:LT85_1300"/>
<dbReference type="STRING" id="279058.LT85_1300"/>
<organism evidence="2 3">
    <name type="scientific">Collimonas arenae</name>
    <dbReference type="NCBI Taxonomy" id="279058"/>
    <lineage>
        <taxon>Bacteria</taxon>
        <taxon>Pseudomonadati</taxon>
        <taxon>Pseudomonadota</taxon>
        <taxon>Betaproteobacteria</taxon>
        <taxon>Burkholderiales</taxon>
        <taxon>Oxalobacteraceae</taxon>
        <taxon>Collimonas</taxon>
    </lineage>
</organism>
<dbReference type="SUPFAM" id="SSF159888">
    <property type="entry name" value="YdhG-like"/>
    <property type="match status" value="1"/>
</dbReference>
<reference evidence="3" key="1">
    <citation type="journal article" date="2014" name="Soil Biol. Biochem.">
        <title>Structure and function of bacterial communities in ageing soils: Insights from the Mendocino ecological staircase.</title>
        <authorList>
            <person name="Uroz S."/>
            <person name="Tech J.J."/>
            <person name="Sawaya N.A."/>
            <person name="Frey-Klett P."/>
            <person name="Leveau J.H.J."/>
        </authorList>
    </citation>
    <scope>NUCLEOTIDE SEQUENCE [LARGE SCALE GENOMIC DNA]</scope>
    <source>
        <strain evidence="3">Cal35</strain>
    </source>
</reference>
<evidence type="ECO:0000313" key="2">
    <source>
        <dbReference type="EMBL" id="AIY40458.1"/>
    </source>
</evidence>
<dbReference type="EMBL" id="CP009962">
    <property type="protein sequence ID" value="AIY40458.1"/>
    <property type="molecule type" value="Genomic_DNA"/>
</dbReference>
<dbReference type="AlphaFoldDB" id="A0A0A1F6W3"/>
<dbReference type="Proteomes" id="UP000030302">
    <property type="component" value="Chromosome"/>
</dbReference>
<dbReference type="Pfam" id="PF08818">
    <property type="entry name" value="DUF1801"/>
    <property type="match status" value="1"/>
</dbReference>
<protein>
    <recommendedName>
        <fullName evidence="1">YdhG-like domain-containing protein</fullName>
    </recommendedName>
</protein>
<feature type="domain" description="YdhG-like" evidence="1">
    <location>
        <begin position="21"/>
        <end position="129"/>
    </location>
</feature>
<gene>
    <name evidence="2" type="ORF">LT85_1300</name>
</gene>
<keyword evidence="3" id="KW-1185">Reference proteome</keyword>
<dbReference type="HOGENOM" id="CLU_130827_0_0_4"/>